<organism evidence="6 7">
    <name type="scientific">Rhizopus delemar (strain RA 99-880 / ATCC MYA-4621 / FGSC 9543 / NRRL 43880)</name>
    <name type="common">Mucormycosis agent</name>
    <name type="synonym">Rhizopus arrhizus var. delemar</name>
    <dbReference type="NCBI Taxonomy" id="246409"/>
    <lineage>
        <taxon>Eukaryota</taxon>
        <taxon>Fungi</taxon>
        <taxon>Fungi incertae sedis</taxon>
        <taxon>Mucoromycota</taxon>
        <taxon>Mucoromycotina</taxon>
        <taxon>Mucoromycetes</taxon>
        <taxon>Mucorales</taxon>
        <taxon>Mucorineae</taxon>
        <taxon>Rhizopodaceae</taxon>
        <taxon>Rhizopus</taxon>
    </lineage>
</organism>
<dbReference type="InterPro" id="IPR007244">
    <property type="entry name" value="Naa35_N"/>
</dbReference>
<gene>
    <name evidence="6" type="ORF">RO3G_12451</name>
</gene>
<name>I1CH10_RHIO9</name>
<dbReference type="VEuPathDB" id="FungiDB:RO3G_12451"/>
<proteinExistence type="inferred from homology"/>
<evidence type="ECO:0000259" key="5">
    <source>
        <dbReference type="Pfam" id="PF25789"/>
    </source>
</evidence>
<evidence type="ECO:0000313" key="6">
    <source>
        <dbReference type="EMBL" id="EIE87740.1"/>
    </source>
</evidence>
<dbReference type="GeneID" id="93619416"/>
<feature type="domain" description="NAA35-like N-terminal" evidence="4">
    <location>
        <begin position="1"/>
        <end position="98"/>
    </location>
</feature>
<dbReference type="Pfam" id="PF04112">
    <property type="entry name" value="Mak10"/>
    <property type="match status" value="1"/>
</dbReference>
<dbReference type="Proteomes" id="UP000009138">
    <property type="component" value="Unassembled WGS sequence"/>
</dbReference>
<dbReference type="InterPro" id="IPR057982">
    <property type="entry name" value="TPR_NAA35"/>
</dbReference>
<dbReference type="Pfam" id="PF25789">
    <property type="entry name" value="TPR_NAA35"/>
    <property type="match status" value="1"/>
</dbReference>
<dbReference type="OrthoDB" id="269405at2759"/>
<feature type="domain" description="NAA35-like TPR repeats" evidence="5">
    <location>
        <begin position="215"/>
        <end position="299"/>
    </location>
</feature>
<comment type="similarity">
    <text evidence="2">Belongs to the MAK10 family.</text>
</comment>
<keyword evidence="3" id="KW-0963">Cytoplasm</keyword>
<dbReference type="GO" id="GO:0031417">
    <property type="term" value="C:NatC complex"/>
    <property type="evidence" value="ECO:0007669"/>
    <property type="project" value="InterPro"/>
</dbReference>
<comment type="subcellular location">
    <subcellularLocation>
        <location evidence="1">Cytoplasm</location>
    </subcellularLocation>
</comment>
<protein>
    <recommendedName>
        <fullName evidence="8">Mak10 subunit, NatC N(Alpha)-terminal acetyltransferase</fullName>
    </recommendedName>
</protein>
<dbReference type="STRING" id="246409.I1CH10"/>
<dbReference type="eggNOG" id="KOG2343">
    <property type="taxonomic scope" value="Eukaryota"/>
</dbReference>
<dbReference type="PANTHER" id="PTHR21373">
    <property type="entry name" value="GLUCOSE REPRESSIBLE PROTEIN MAK10"/>
    <property type="match status" value="1"/>
</dbReference>
<dbReference type="InParanoid" id="I1CH10"/>
<dbReference type="PANTHER" id="PTHR21373:SF0">
    <property type="entry name" value="N-ALPHA-ACETYLTRANSFERASE 35, NATC AUXILIARY SUBUNIT"/>
    <property type="match status" value="1"/>
</dbReference>
<keyword evidence="7" id="KW-1185">Reference proteome</keyword>
<evidence type="ECO:0000256" key="1">
    <source>
        <dbReference type="ARBA" id="ARBA00004496"/>
    </source>
</evidence>
<evidence type="ECO:0000313" key="7">
    <source>
        <dbReference type="Proteomes" id="UP000009138"/>
    </source>
</evidence>
<evidence type="ECO:0000259" key="4">
    <source>
        <dbReference type="Pfam" id="PF04112"/>
    </source>
</evidence>
<sequence length="304" mass="34221">MSAIEIMDPRMDTGALVKIAEPSLDISKQLSAEETLDIMDSLVTREIAWLSGHSLSQTVYTCIYFHHIVTLNELSPKIIASTDINDVIYSALRVYILASEEDFTTNLFGLSFDNQLPDMCVFDDLDTSIKHLMALNSSPAIEAILNRIEIRKSYLLALIHLSQNDASNLTRAKANLKNVDELLKRVDLSLSKEVKGAFDPNINRKLTSQTPPRPNFFDAFGSATPYADAFSRSKLNTILFHDQQIFGTQSISSLILRSIEEMVKPSNYWLSSSNKDKLPPETNIESFMHAHEMLKAFLERISMN</sequence>
<evidence type="ECO:0000256" key="3">
    <source>
        <dbReference type="ARBA" id="ARBA00022490"/>
    </source>
</evidence>
<dbReference type="InterPro" id="IPR057983">
    <property type="entry name" value="NAA35-like_N"/>
</dbReference>
<reference evidence="6 7" key="1">
    <citation type="journal article" date="2009" name="PLoS Genet.">
        <title>Genomic analysis of the basal lineage fungus Rhizopus oryzae reveals a whole-genome duplication.</title>
        <authorList>
            <person name="Ma L.-J."/>
            <person name="Ibrahim A.S."/>
            <person name="Skory C."/>
            <person name="Grabherr M.G."/>
            <person name="Burger G."/>
            <person name="Butler M."/>
            <person name="Elias M."/>
            <person name="Idnurm A."/>
            <person name="Lang B.F."/>
            <person name="Sone T."/>
            <person name="Abe A."/>
            <person name="Calvo S.E."/>
            <person name="Corrochano L.M."/>
            <person name="Engels R."/>
            <person name="Fu J."/>
            <person name="Hansberg W."/>
            <person name="Kim J.-M."/>
            <person name="Kodira C.D."/>
            <person name="Koehrsen M.J."/>
            <person name="Liu B."/>
            <person name="Miranda-Saavedra D."/>
            <person name="O'Leary S."/>
            <person name="Ortiz-Castellanos L."/>
            <person name="Poulter R."/>
            <person name="Rodriguez-Romero J."/>
            <person name="Ruiz-Herrera J."/>
            <person name="Shen Y.-Q."/>
            <person name="Zeng Q."/>
            <person name="Galagan J."/>
            <person name="Birren B.W."/>
            <person name="Cuomo C.A."/>
            <person name="Wickes B.L."/>
        </authorList>
    </citation>
    <scope>NUCLEOTIDE SEQUENCE [LARGE SCALE GENOMIC DNA]</scope>
    <source>
        <strain evidence="7">RA 99-880 / ATCC MYA-4621 / FGSC 9543 / NRRL 43880</strain>
    </source>
</reference>
<accession>I1CH10</accession>
<dbReference type="EMBL" id="CH476741">
    <property type="protein sequence ID" value="EIE87740.1"/>
    <property type="molecule type" value="Genomic_DNA"/>
</dbReference>
<evidence type="ECO:0008006" key="8">
    <source>
        <dbReference type="Google" id="ProtNLM"/>
    </source>
</evidence>
<evidence type="ECO:0000256" key="2">
    <source>
        <dbReference type="ARBA" id="ARBA00006289"/>
    </source>
</evidence>
<dbReference type="OMA" id="CILNDLD"/>
<dbReference type="RefSeq" id="XP_067523136.1">
    <property type="nucleotide sequence ID" value="XM_067667035.1"/>
</dbReference>
<dbReference type="AlphaFoldDB" id="I1CH10"/>